<evidence type="ECO:0000313" key="3">
    <source>
        <dbReference type="EMBL" id="KAB5587482.1"/>
    </source>
</evidence>
<dbReference type="FunFam" id="3.30.420.10:FF:000032">
    <property type="entry name" value="Retrovirus-related Pol polyprotein from transposon 297-like Protein"/>
    <property type="match status" value="1"/>
</dbReference>
<dbReference type="Proteomes" id="UP000383932">
    <property type="component" value="Unassembled WGS sequence"/>
</dbReference>
<gene>
    <name evidence="3" type="ORF">CTheo_9079</name>
</gene>
<dbReference type="InterPro" id="IPR036397">
    <property type="entry name" value="RNaseH_sf"/>
</dbReference>
<feature type="domain" description="Integrase catalytic" evidence="2">
    <location>
        <begin position="142"/>
        <end position="301"/>
    </location>
</feature>
<dbReference type="Pfam" id="PF17921">
    <property type="entry name" value="Integrase_H2C2"/>
    <property type="match status" value="1"/>
</dbReference>
<reference evidence="3 4" key="1">
    <citation type="journal article" date="2019" name="Fungal Biol. Biotechnol.">
        <title>Draft genome sequence of fastidious pathogen Ceratobasidium theobromae, which causes vascular-streak dieback in Theobroma cacao.</title>
        <authorList>
            <person name="Ali S.S."/>
            <person name="Asman A."/>
            <person name="Shao J."/>
            <person name="Firmansyah A.P."/>
            <person name="Susilo A.W."/>
            <person name="Rosmana A."/>
            <person name="McMahon P."/>
            <person name="Junaid M."/>
            <person name="Guest D."/>
            <person name="Kheng T.Y."/>
            <person name="Meinhardt L.W."/>
            <person name="Bailey B.A."/>
        </authorList>
    </citation>
    <scope>NUCLEOTIDE SEQUENCE [LARGE SCALE GENOMIC DNA]</scope>
    <source>
        <strain evidence="3 4">CT2</strain>
    </source>
</reference>
<name>A0A5N5Q6H9_9AGAM</name>
<dbReference type="PANTHER" id="PTHR37984">
    <property type="entry name" value="PROTEIN CBG26694"/>
    <property type="match status" value="1"/>
</dbReference>
<dbReference type="InterPro" id="IPR041588">
    <property type="entry name" value="Integrase_H2C2"/>
</dbReference>
<dbReference type="PANTHER" id="PTHR37984:SF5">
    <property type="entry name" value="PROTEIN NYNRIN-LIKE"/>
    <property type="match status" value="1"/>
</dbReference>
<dbReference type="InterPro" id="IPR001584">
    <property type="entry name" value="Integrase_cat-core"/>
</dbReference>
<evidence type="ECO:0000256" key="1">
    <source>
        <dbReference type="ARBA" id="ARBA00022884"/>
    </source>
</evidence>
<keyword evidence="4" id="KW-1185">Reference proteome</keyword>
<dbReference type="InterPro" id="IPR012337">
    <property type="entry name" value="RNaseH-like_sf"/>
</dbReference>
<dbReference type="PROSITE" id="PS50994">
    <property type="entry name" value="INTEGRASE"/>
    <property type="match status" value="1"/>
</dbReference>
<dbReference type="OrthoDB" id="2273864at2759"/>
<keyword evidence="1" id="KW-0694">RNA-binding</keyword>
<accession>A0A5N5Q6H9</accession>
<evidence type="ECO:0000259" key="2">
    <source>
        <dbReference type="PROSITE" id="PS50994"/>
    </source>
</evidence>
<dbReference type="Pfam" id="PF00665">
    <property type="entry name" value="rve"/>
    <property type="match status" value="1"/>
</dbReference>
<dbReference type="GO" id="GO:0015074">
    <property type="term" value="P:DNA integration"/>
    <property type="evidence" value="ECO:0007669"/>
    <property type="project" value="InterPro"/>
</dbReference>
<dbReference type="FunFam" id="1.10.340.70:FF:000001">
    <property type="entry name" value="Retrovirus-related Pol polyprotein from transposon gypsy-like Protein"/>
    <property type="match status" value="1"/>
</dbReference>
<evidence type="ECO:0000313" key="4">
    <source>
        <dbReference type="Proteomes" id="UP000383932"/>
    </source>
</evidence>
<sequence length="362" mass="41073">MLPEERFSALAADLSPDFFEELKEALLDDPSLEAIFDALTGDKLAPSIAQKFKDYKLEDGLLFYQGRIVVPDEVDLKHELLSHFHDSPAAGHQGQARTLEQISRHYYWPAMKFQVNRYVDSCEICQRSKGQEKRFALQPLPVPEGPWEDISYDFIVKLPKSSGFDSILVVVDRFSKMAHFIPCKEASTAEDVAELFLKHVWCLHGTPKQTVSDRGPSFNSKFLKALYKLLQIAPSFSTAYHPQSDGQSEIKNQWLEGYLRAYVNHKQTDWSEWLPIAEFCHNNSRSEATGKSPFDIVYGRSPVISPSLEPTGTPAADDRAQELQDTIQEVKATLEWTRECYKRSDNGARLPEFKIGNKKAGP</sequence>
<organism evidence="3 4">
    <name type="scientific">Ceratobasidium theobromae</name>
    <dbReference type="NCBI Taxonomy" id="1582974"/>
    <lineage>
        <taxon>Eukaryota</taxon>
        <taxon>Fungi</taxon>
        <taxon>Dikarya</taxon>
        <taxon>Basidiomycota</taxon>
        <taxon>Agaricomycotina</taxon>
        <taxon>Agaricomycetes</taxon>
        <taxon>Cantharellales</taxon>
        <taxon>Ceratobasidiaceae</taxon>
        <taxon>Ceratobasidium</taxon>
    </lineage>
</organism>
<dbReference type="SUPFAM" id="SSF53098">
    <property type="entry name" value="Ribonuclease H-like"/>
    <property type="match status" value="1"/>
</dbReference>
<protein>
    <submittedName>
        <fullName evidence="3">Retrotransposable element Tf2</fullName>
    </submittedName>
</protein>
<dbReference type="EMBL" id="SSOP01001055">
    <property type="protein sequence ID" value="KAB5587482.1"/>
    <property type="molecule type" value="Genomic_DNA"/>
</dbReference>
<dbReference type="GO" id="GO:0003723">
    <property type="term" value="F:RNA binding"/>
    <property type="evidence" value="ECO:0007669"/>
    <property type="project" value="UniProtKB-KW"/>
</dbReference>
<proteinExistence type="predicted"/>
<dbReference type="Gene3D" id="1.10.340.70">
    <property type="match status" value="1"/>
</dbReference>
<comment type="caution">
    <text evidence="3">The sequence shown here is derived from an EMBL/GenBank/DDBJ whole genome shotgun (WGS) entry which is preliminary data.</text>
</comment>
<dbReference type="Gene3D" id="3.30.420.10">
    <property type="entry name" value="Ribonuclease H-like superfamily/Ribonuclease H"/>
    <property type="match status" value="1"/>
</dbReference>
<dbReference type="GO" id="GO:0005634">
    <property type="term" value="C:nucleus"/>
    <property type="evidence" value="ECO:0007669"/>
    <property type="project" value="UniProtKB-ARBA"/>
</dbReference>
<dbReference type="AlphaFoldDB" id="A0A5N5Q6H9"/>
<dbReference type="InterPro" id="IPR050951">
    <property type="entry name" value="Retrovirus_Pol_polyprotein"/>
</dbReference>